<keyword evidence="1" id="KW-0802">TPR repeat</keyword>
<evidence type="ECO:0000313" key="4">
    <source>
        <dbReference type="Proteomes" id="UP000887564"/>
    </source>
</evidence>
<feature type="chain" id="PRO_5037871738" evidence="3">
    <location>
        <begin position="21"/>
        <end position="181"/>
    </location>
</feature>
<dbReference type="GO" id="GO:0005740">
    <property type="term" value="C:mitochondrial envelope"/>
    <property type="evidence" value="ECO:0007669"/>
    <property type="project" value="TreeGrafter"/>
</dbReference>
<keyword evidence="4" id="KW-1185">Reference proteome</keyword>
<dbReference type="AlphaFoldDB" id="A0A914S528"/>
<organism evidence="4 5">
    <name type="scientific">Parascaris equorum</name>
    <name type="common">Equine roundworm</name>
    <dbReference type="NCBI Taxonomy" id="6256"/>
    <lineage>
        <taxon>Eukaryota</taxon>
        <taxon>Metazoa</taxon>
        <taxon>Ecdysozoa</taxon>
        <taxon>Nematoda</taxon>
        <taxon>Chromadorea</taxon>
        <taxon>Rhabditida</taxon>
        <taxon>Spirurina</taxon>
        <taxon>Ascaridomorpha</taxon>
        <taxon>Ascaridoidea</taxon>
        <taxon>Ascarididae</taxon>
        <taxon>Parascaris</taxon>
    </lineage>
</organism>
<dbReference type="PANTHER" id="PTHR46512:SF1">
    <property type="entry name" value="PEPTIDYLPROLYL ISOMERASE"/>
    <property type="match status" value="1"/>
</dbReference>
<evidence type="ECO:0000256" key="2">
    <source>
        <dbReference type="SAM" id="Phobius"/>
    </source>
</evidence>
<keyword evidence="3" id="KW-0732">Signal</keyword>
<dbReference type="GO" id="GO:0043066">
    <property type="term" value="P:negative regulation of apoptotic process"/>
    <property type="evidence" value="ECO:0007669"/>
    <property type="project" value="TreeGrafter"/>
</dbReference>
<keyword evidence="2" id="KW-0472">Membrane</keyword>
<sequence>MAFLLIALSLSSMRRKGGECEPRFRRVCLLSLILARRKDEKIPVHGSVSKRDNLCDWKMTLDAAEEALKLNASNTKALFRRANAYANLNFIDEAIDTLKAANTIDPDDVLIGKELRRLKARQRLCREQERSLCKRMLAGARGDESLRGARRLSPSARYALLAFFIMVFALFIHFLRIYLGS</sequence>
<dbReference type="InterPro" id="IPR011990">
    <property type="entry name" value="TPR-like_helical_dom_sf"/>
</dbReference>
<keyword evidence="2" id="KW-1133">Transmembrane helix</keyword>
<feature type="repeat" description="TPR" evidence="1">
    <location>
        <begin position="75"/>
        <end position="108"/>
    </location>
</feature>
<dbReference type="Proteomes" id="UP000887564">
    <property type="component" value="Unplaced"/>
</dbReference>
<reference evidence="5" key="1">
    <citation type="submission" date="2022-11" db="UniProtKB">
        <authorList>
            <consortium name="WormBaseParasite"/>
        </authorList>
    </citation>
    <scope>IDENTIFICATION</scope>
</reference>
<dbReference type="PANTHER" id="PTHR46512">
    <property type="entry name" value="PEPTIDYLPROLYL ISOMERASE"/>
    <property type="match status" value="1"/>
</dbReference>
<dbReference type="InterPro" id="IPR050754">
    <property type="entry name" value="FKBP4/5/8-like"/>
</dbReference>
<protein>
    <submittedName>
        <fullName evidence="5">Uncharacterized protein</fullName>
    </submittedName>
</protein>
<proteinExistence type="predicted"/>
<name>A0A914S528_PAREQ</name>
<dbReference type="GO" id="GO:0012505">
    <property type="term" value="C:endomembrane system"/>
    <property type="evidence" value="ECO:0007669"/>
    <property type="project" value="TreeGrafter"/>
</dbReference>
<evidence type="ECO:0000313" key="5">
    <source>
        <dbReference type="WBParaSite" id="PEQ_0001226901-mRNA-1"/>
    </source>
</evidence>
<dbReference type="GO" id="GO:0044183">
    <property type="term" value="F:protein folding chaperone"/>
    <property type="evidence" value="ECO:0007669"/>
    <property type="project" value="TreeGrafter"/>
</dbReference>
<feature type="transmembrane region" description="Helical" evidence="2">
    <location>
        <begin position="158"/>
        <end position="179"/>
    </location>
</feature>
<dbReference type="SUPFAM" id="SSF48452">
    <property type="entry name" value="TPR-like"/>
    <property type="match status" value="1"/>
</dbReference>
<keyword evidence="2" id="KW-0812">Transmembrane</keyword>
<dbReference type="InterPro" id="IPR019734">
    <property type="entry name" value="TPR_rpt"/>
</dbReference>
<dbReference type="WBParaSite" id="PEQ_0001226901-mRNA-1">
    <property type="protein sequence ID" value="PEQ_0001226901-mRNA-1"/>
    <property type="gene ID" value="PEQ_0001226901"/>
</dbReference>
<evidence type="ECO:0000256" key="1">
    <source>
        <dbReference type="PROSITE-ProRule" id="PRU00339"/>
    </source>
</evidence>
<evidence type="ECO:0000256" key="3">
    <source>
        <dbReference type="SAM" id="SignalP"/>
    </source>
</evidence>
<dbReference type="GO" id="GO:0016020">
    <property type="term" value="C:membrane"/>
    <property type="evidence" value="ECO:0007669"/>
    <property type="project" value="TreeGrafter"/>
</dbReference>
<dbReference type="PROSITE" id="PS50005">
    <property type="entry name" value="TPR"/>
    <property type="match status" value="1"/>
</dbReference>
<dbReference type="GO" id="GO:0005829">
    <property type="term" value="C:cytosol"/>
    <property type="evidence" value="ECO:0007669"/>
    <property type="project" value="TreeGrafter"/>
</dbReference>
<accession>A0A914S528</accession>
<feature type="signal peptide" evidence="3">
    <location>
        <begin position="1"/>
        <end position="20"/>
    </location>
</feature>
<dbReference type="Gene3D" id="1.25.40.10">
    <property type="entry name" value="Tetratricopeptide repeat domain"/>
    <property type="match status" value="1"/>
</dbReference>